<dbReference type="AlphaFoldDB" id="A0A4Y8P7U0"/>
<evidence type="ECO:0000313" key="2">
    <source>
        <dbReference type="Proteomes" id="UP000297713"/>
    </source>
</evidence>
<organism evidence="1 2">
    <name type="scientific">Methylacidiphilum caldifontis</name>
    <dbReference type="NCBI Taxonomy" id="2795386"/>
    <lineage>
        <taxon>Bacteria</taxon>
        <taxon>Pseudomonadati</taxon>
        <taxon>Verrucomicrobiota</taxon>
        <taxon>Methylacidiphilae</taxon>
        <taxon>Methylacidiphilales</taxon>
        <taxon>Methylacidiphilaceae</taxon>
        <taxon>Methylacidiphilum (ex Ratnadevi et al. 2023)</taxon>
    </lineage>
</organism>
<sequence>MAGILFLLLITLFSFQLSSQDISTLRKHYFSNWLSQKEENPEKRLSTQPVAFEGIEENFRKVSFRIHQVFWIDRWLAIVDEARSTQPYWPAPIITSTARLEQYARYGQLWQTYPGQISAVEYGSSFTGLKLIISHRMDVELETPSFISTTQPELQGMGNMVTRAKYRILSKNQENGNYVLSAAFSVYSPLGHPPASKLTEILEPSIQFGKGWGNFAIQSSLHVGIPVAEETLVGNPITVNTALQYNLFQYFWPTVEFLYTYFPNGNNHAKSQFGVAPEIEFGYIQIPRSRYQLIFGFASEFVLIDIIDHFEKAYYFDFRFYF</sequence>
<accession>A0A4Y8P7U0</accession>
<dbReference type="RefSeq" id="WP_134440766.1">
    <property type="nucleotide sequence ID" value="NZ_LXQC01000176.1"/>
</dbReference>
<evidence type="ECO:0000313" key="1">
    <source>
        <dbReference type="EMBL" id="TFE66563.1"/>
    </source>
</evidence>
<proteinExistence type="predicted"/>
<comment type="caution">
    <text evidence="1">The sequence shown here is derived from an EMBL/GenBank/DDBJ whole genome shotgun (WGS) entry which is preliminary data.</text>
</comment>
<dbReference type="OrthoDB" id="188986at2"/>
<gene>
    <name evidence="1" type="ORF">A7Q10_01965</name>
</gene>
<keyword evidence="2" id="KW-1185">Reference proteome</keyword>
<reference evidence="1 2" key="1">
    <citation type="submission" date="2016-05" db="EMBL/GenBank/DDBJ databases">
        <title>Diversity and Homogeneity among Thermoacidophilic Verrucomicrobia Methanotrophs Linked with Geographical Origin.</title>
        <authorList>
            <person name="Erikstad H.-A."/>
            <person name="Smestad N.B."/>
            <person name="Ceballos R.M."/>
            <person name="Birkeland N.-K."/>
        </authorList>
    </citation>
    <scope>NUCLEOTIDE SEQUENCE [LARGE SCALE GENOMIC DNA]</scope>
    <source>
        <strain evidence="1 2">Phi</strain>
    </source>
</reference>
<protein>
    <submittedName>
        <fullName evidence="1">Uncharacterized protein</fullName>
    </submittedName>
</protein>
<name>A0A4Y8P7U0_9BACT</name>
<dbReference type="EMBL" id="LXQC01000176">
    <property type="protein sequence ID" value="TFE66563.1"/>
    <property type="molecule type" value="Genomic_DNA"/>
</dbReference>
<dbReference type="Proteomes" id="UP000297713">
    <property type="component" value="Unassembled WGS sequence"/>
</dbReference>